<dbReference type="CDD" id="cd00063">
    <property type="entry name" value="FN3"/>
    <property type="match status" value="1"/>
</dbReference>
<dbReference type="GO" id="GO:0098609">
    <property type="term" value="P:cell-cell adhesion"/>
    <property type="evidence" value="ECO:0007669"/>
    <property type="project" value="TreeGrafter"/>
</dbReference>
<dbReference type="GO" id="GO:0005886">
    <property type="term" value="C:plasma membrane"/>
    <property type="evidence" value="ECO:0007669"/>
    <property type="project" value="UniProtKB-SubCell"/>
</dbReference>
<dbReference type="Pfam" id="PF07679">
    <property type="entry name" value="I-set"/>
    <property type="match status" value="2"/>
</dbReference>
<dbReference type="AlphaFoldDB" id="A0A0B7AJB3"/>
<organism evidence="11">
    <name type="scientific">Arion vulgaris</name>
    <dbReference type="NCBI Taxonomy" id="1028688"/>
    <lineage>
        <taxon>Eukaryota</taxon>
        <taxon>Metazoa</taxon>
        <taxon>Spiralia</taxon>
        <taxon>Lophotrochozoa</taxon>
        <taxon>Mollusca</taxon>
        <taxon>Gastropoda</taxon>
        <taxon>Heterobranchia</taxon>
        <taxon>Euthyneura</taxon>
        <taxon>Panpulmonata</taxon>
        <taxon>Eupulmonata</taxon>
        <taxon>Stylommatophora</taxon>
        <taxon>Helicina</taxon>
        <taxon>Arionoidea</taxon>
        <taxon>Arionidae</taxon>
        <taxon>Arion</taxon>
    </lineage>
</organism>
<keyword evidence="7" id="KW-0393">Immunoglobulin domain</keyword>
<keyword evidence="3" id="KW-0677">Repeat</keyword>
<evidence type="ECO:0000256" key="6">
    <source>
        <dbReference type="ARBA" id="ARBA00023180"/>
    </source>
</evidence>
<dbReference type="SUPFAM" id="SSF48726">
    <property type="entry name" value="Immunoglobulin"/>
    <property type="match status" value="4"/>
</dbReference>
<dbReference type="SMART" id="SM00060">
    <property type="entry name" value="FN3"/>
    <property type="match status" value="3"/>
</dbReference>
<dbReference type="SUPFAM" id="SSF49265">
    <property type="entry name" value="Fibronectin type III"/>
    <property type="match status" value="2"/>
</dbReference>
<dbReference type="EMBL" id="HACG01033125">
    <property type="protein sequence ID" value="CEK79990.1"/>
    <property type="molecule type" value="Transcribed_RNA"/>
</dbReference>
<keyword evidence="2" id="KW-1003">Cell membrane</keyword>
<feature type="domain" description="Ig-like" evidence="9">
    <location>
        <begin position="187"/>
        <end position="262"/>
    </location>
</feature>
<feature type="domain" description="Fibronectin type-III" evidence="10">
    <location>
        <begin position="668"/>
        <end position="783"/>
    </location>
</feature>
<protein>
    <submittedName>
        <fullName evidence="11">Uncharacterized protein</fullName>
    </submittedName>
</protein>
<reference evidence="11" key="1">
    <citation type="submission" date="2014-12" db="EMBL/GenBank/DDBJ databases">
        <title>Insight into the proteome of Arion vulgaris.</title>
        <authorList>
            <person name="Aradska J."/>
            <person name="Bulat T."/>
            <person name="Smidak R."/>
            <person name="Sarate P."/>
            <person name="Gangsoo J."/>
            <person name="Sialana F."/>
            <person name="Bilban M."/>
            <person name="Lubec G."/>
        </authorList>
    </citation>
    <scope>NUCLEOTIDE SEQUENCE</scope>
    <source>
        <tissue evidence="11">Skin</tissue>
    </source>
</reference>
<dbReference type="InterPro" id="IPR036179">
    <property type="entry name" value="Ig-like_dom_sf"/>
</dbReference>
<feature type="domain" description="Ig-like" evidence="9">
    <location>
        <begin position="280"/>
        <end position="367"/>
    </location>
</feature>
<accession>A0A0B7AJB3</accession>
<evidence type="ECO:0000256" key="7">
    <source>
        <dbReference type="ARBA" id="ARBA00023319"/>
    </source>
</evidence>
<evidence type="ECO:0000256" key="3">
    <source>
        <dbReference type="ARBA" id="ARBA00022737"/>
    </source>
</evidence>
<feature type="domain" description="Fibronectin type-III" evidence="10">
    <location>
        <begin position="465"/>
        <end position="562"/>
    </location>
</feature>
<dbReference type="GO" id="GO:0007411">
    <property type="term" value="P:axon guidance"/>
    <property type="evidence" value="ECO:0007669"/>
    <property type="project" value="TreeGrafter"/>
</dbReference>
<dbReference type="InterPro" id="IPR003599">
    <property type="entry name" value="Ig_sub"/>
</dbReference>
<dbReference type="InterPro" id="IPR036116">
    <property type="entry name" value="FN3_sf"/>
</dbReference>
<dbReference type="FunFam" id="2.60.40.10:FF:000005">
    <property type="entry name" value="Neuronal cell adhesion molecule"/>
    <property type="match status" value="2"/>
</dbReference>
<evidence type="ECO:0000259" key="9">
    <source>
        <dbReference type="PROSITE" id="PS50835"/>
    </source>
</evidence>
<dbReference type="SMART" id="SM00409">
    <property type="entry name" value="IG"/>
    <property type="match status" value="4"/>
</dbReference>
<dbReference type="Pfam" id="PF13927">
    <property type="entry name" value="Ig_3"/>
    <property type="match status" value="2"/>
</dbReference>
<dbReference type="Gene3D" id="2.60.40.10">
    <property type="entry name" value="Immunoglobulins"/>
    <property type="match status" value="8"/>
</dbReference>
<proteinExistence type="predicted"/>
<dbReference type="InterPro" id="IPR003961">
    <property type="entry name" value="FN3_dom"/>
</dbReference>
<evidence type="ECO:0000256" key="4">
    <source>
        <dbReference type="ARBA" id="ARBA00023136"/>
    </source>
</evidence>
<dbReference type="InterPro" id="IPR013783">
    <property type="entry name" value="Ig-like_fold"/>
</dbReference>
<dbReference type="InterPro" id="IPR013098">
    <property type="entry name" value="Ig_I-set"/>
</dbReference>
<dbReference type="PANTHER" id="PTHR44170">
    <property type="entry name" value="PROTEIN SIDEKICK"/>
    <property type="match status" value="1"/>
</dbReference>
<evidence type="ECO:0000256" key="2">
    <source>
        <dbReference type="ARBA" id="ARBA00022475"/>
    </source>
</evidence>
<evidence type="ECO:0000256" key="5">
    <source>
        <dbReference type="ARBA" id="ARBA00023157"/>
    </source>
</evidence>
<dbReference type="PROSITE" id="PS50835">
    <property type="entry name" value="IG_LIKE"/>
    <property type="match status" value="4"/>
</dbReference>
<keyword evidence="5" id="KW-1015">Disulfide bond</keyword>
<feature type="region of interest" description="Disordered" evidence="8">
    <location>
        <begin position="548"/>
        <end position="571"/>
    </location>
</feature>
<dbReference type="Pfam" id="PF00041">
    <property type="entry name" value="fn3"/>
    <property type="match status" value="1"/>
</dbReference>
<feature type="non-terminal residue" evidence="11">
    <location>
        <position position="818"/>
    </location>
</feature>
<dbReference type="SMART" id="SM00408">
    <property type="entry name" value="IGc2"/>
    <property type="match status" value="4"/>
</dbReference>
<name>A0A0B7AJB3_9EUPU</name>
<evidence type="ECO:0000313" key="11">
    <source>
        <dbReference type="EMBL" id="CEK79990.1"/>
    </source>
</evidence>
<evidence type="ECO:0000256" key="1">
    <source>
        <dbReference type="ARBA" id="ARBA00004236"/>
    </source>
</evidence>
<comment type="subcellular location">
    <subcellularLocation>
        <location evidence="1">Cell membrane</location>
    </subcellularLocation>
</comment>
<keyword evidence="4" id="KW-0472">Membrane</keyword>
<dbReference type="InterPro" id="IPR007110">
    <property type="entry name" value="Ig-like_dom"/>
</dbReference>
<gene>
    <name evidence="11" type="primary">ORF118522</name>
</gene>
<dbReference type="GO" id="GO:0030424">
    <property type="term" value="C:axon"/>
    <property type="evidence" value="ECO:0007669"/>
    <property type="project" value="TreeGrafter"/>
</dbReference>
<sequence>ESVPKAKITWILADLQVNEINFDFPDENPGFSTVPLDRRVTTDYDGNLYITSIRKEDEHGSKLYVCQAENTFTRSTNRGDDKKIIVHNSLVSDMGVELLWHSDTETLVLEGKNAKFKCIFSGQPEPTISWSKVTGNYDRNRVTFEHHEMIISDVQYEDAGEYKCMARNQLSKEFKTHTFTLSVEAAPVWRVKPREVTVGVEESAVFECNANGRPAPTVQWFINGRRYEDIVPNPRRVLTENTLAFTNLENDDSQVIQCNASNIHGSIWSDVYLYVQAIRPVIEVKLQEETVVSEEQNLRLPCLVSGKPNPRVYWYKSDQQLLFGKHEVQDNGDLLIKNTEKKDSGIYKCVAENIFGTATATGKLMVRGRTRIESKPVTQNVDYTNPVTFTCGATTDQMESANLRIHWLKDGVQIKSNERVVIEGGVLTITETNSKDTANYTCLAENGVDNDTATAILSVKAVPDPPYNVILKDCQARSATIEWKFDEKMSNFELMVKYIVEVSTGYTSEVWTEVISTLYPNSKATIDLSPYARYWFRVRAVNLMGTGEPSLSTPSPCETPMAVPDKNPDNVHTDESSTGFLVIKWDALEQIDQNGPGFRYVVEVQEQGTEGVQQLEVTDYRVREKVIPVNNIFRPYLIKVRSRNQIGQAARDPVTVIGYSGEAEPLVVPNNFELDPDVNVTSTSAGFRWDPVDESPEVIRGEFSGYKIRFWKTGHKETTLHEHIVQTKPNDGVRNRRDNGNNKIRGLIANLPSFSEINADVVVINKNFESNGSNVVNFSTPEGVPRRVQFLEALYRGSHHFLLQWGNHKNQMELLLDI</sequence>
<dbReference type="InterPro" id="IPR003598">
    <property type="entry name" value="Ig_sub2"/>
</dbReference>
<evidence type="ECO:0000259" key="10">
    <source>
        <dbReference type="PROSITE" id="PS50853"/>
    </source>
</evidence>
<dbReference type="PROSITE" id="PS50853">
    <property type="entry name" value="FN3"/>
    <property type="match status" value="3"/>
</dbReference>
<evidence type="ECO:0000256" key="8">
    <source>
        <dbReference type="SAM" id="MobiDB-lite"/>
    </source>
</evidence>
<feature type="non-terminal residue" evidence="11">
    <location>
        <position position="1"/>
    </location>
</feature>
<dbReference type="PANTHER" id="PTHR44170:SF6">
    <property type="entry name" value="CONTACTIN"/>
    <property type="match status" value="1"/>
</dbReference>
<feature type="domain" description="Ig-like" evidence="9">
    <location>
        <begin position="370"/>
        <end position="458"/>
    </location>
</feature>
<feature type="domain" description="Ig-like" evidence="9">
    <location>
        <begin position="110"/>
        <end position="182"/>
    </location>
</feature>
<feature type="domain" description="Fibronectin type-III" evidence="10">
    <location>
        <begin position="567"/>
        <end position="666"/>
    </location>
</feature>
<keyword evidence="6" id="KW-0325">Glycoprotein</keyword>